<sequence>MPIDYKDYPADWKTVIRPRILAREGNKCQCCGLGNNLWGYRDAGGKFHSLPEGRPAPAGFKAFHIRLNVVHLSHTLDDHSDANLGVMCQRCHGHYDKHITAQQAAYTNKYPGAAATAVLEFIP</sequence>
<comment type="caution">
    <text evidence="1">The sequence shown here is derived from an EMBL/GenBank/DDBJ whole genome shotgun (WGS) entry which is preliminary data.</text>
</comment>
<accession>A0ABT9AH92</accession>
<evidence type="ECO:0000313" key="1">
    <source>
        <dbReference type="EMBL" id="MDO7849211.1"/>
    </source>
</evidence>
<proteinExistence type="predicted"/>
<evidence type="ECO:0008006" key="3">
    <source>
        <dbReference type="Google" id="ProtNLM"/>
    </source>
</evidence>
<name>A0ABT9AH92_9BACT</name>
<evidence type="ECO:0000313" key="2">
    <source>
        <dbReference type="Proteomes" id="UP001167796"/>
    </source>
</evidence>
<dbReference type="Proteomes" id="UP001167796">
    <property type="component" value="Unassembled WGS sequence"/>
</dbReference>
<reference evidence="1" key="1">
    <citation type="submission" date="2023-07" db="EMBL/GenBank/DDBJ databases">
        <authorList>
            <person name="Kim M.K."/>
        </authorList>
    </citation>
    <scope>NUCLEOTIDE SEQUENCE</scope>
    <source>
        <strain evidence="1">M29</strain>
    </source>
</reference>
<keyword evidence="2" id="KW-1185">Reference proteome</keyword>
<gene>
    <name evidence="1" type="ORF">Q5H92_22800</name>
</gene>
<organism evidence="1 2">
    <name type="scientific">Hymenobacter mellowenesis</name>
    <dbReference type="NCBI Taxonomy" id="3063995"/>
    <lineage>
        <taxon>Bacteria</taxon>
        <taxon>Pseudomonadati</taxon>
        <taxon>Bacteroidota</taxon>
        <taxon>Cytophagia</taxon>
        <taxon>Cytophagales</taxon>
        <taxon>Hymenobacteraceae</taxon>
        <taxon>Hymenobacter</taxon>
    </lineage>
</organism>
<dbReference type="RefSeq" id="WP_305013879.1">
    <property type="nucleotide sequence ID" value="NZ_JAUQSX010000015.1"/>
</dbReference>
<dbReference type="EMBL" id="JAUQSX010000015">
    <property type="protein sequence ID" value="MDO7849211.1"/>
    <property type="molecule type" value="Genomic_DNA"/>
</dbReference>
<protein>
    <recommendedName>
        <fullName evidence="3">HNH endonuclease</fullName>
    </recommendedName>
</protein>